<accession>A0AC35FL34</accession>
<reference evidence="2" key="1">
    <citation type="submission" date="2022-11" db="UniProtKB">
        <authorList>
            <consortium name="WormBaseParasite"/>
        </authorList>
    </citation>
    <scope>IDENTIFICATION</scope>
</reference>
<sequence length="1999" mass="229491">MIESDDKLEKQNAKTWKDFGELVQNPFEFPRQQEGDKCKMPEIMQFKASQKLLDPNSVKPKKARQQKTQSLRGMNNARNNFSLMEDVSPPARKATDSSSDNSDFELSASDAESEDGDDVISADDAISLGSDVEMMDDRNVSCMEVEDTLGENDIDFDGSSKVFQKDNWRFKFLPYYDELKDEANREFELLKTAIASSILRRDVRPGFIYAVHDLIEFISIYGKRFSKQDHVNIVKLLYDVFIIKGLDFRVVRMVASAINTLSNRKMLITREDFRVDWRPLYDLYREIAFKNLEEEGLILFPEGLKDKVENSITFLSDFFEDNATQEILDVLRPDFCPFDDIINEAVITATLFMPTCLKHEQHATFGAGLWFDEMWHWYESGELAAENEDRLLSLFTQLANDCPGFIDWRDKIDFILDRLMQSCGLTVGGNTLGTDSTNVQLTATLVAFNLGGENGVVQEKLTSLLNSWEDFFHPSNYGSHVSNLLTFLAKLVANVVNRISRERYFPNRHYVHIPIDQQLTDVQLDTFVKSLLPCLHYAAFAKSKQDVARVFRHCAFLAPGIVLPTLLDLLYPALETITEPHRLLQSLNIVMNVLVPLSRDEPTPGRERFNMKLLDNVENNQSLRSHFITILNNILPGLDVNDSTKSALTFQIIATIFALMPVVDCSDAPSERNDLSEEERELCSATAGFEGIIDQVLQKCYSVIETYGSVFNPANTRQFSMEHSVQKSTEELLSERGLYVIFRSLTKNCSTQIYKQALHSFFDFMKDTVFDSRTAMDSICRIASIFVNVNPRYAFPIFFNYAWENLQKVTTEESLKQEELNISTVWYYSLLCELLQRVRGDVVVEMKEQILPVLHVLLQFHCKDAFLRGVYALEGLLYSLTSVYSDMEEYYLDVNDQPFDKYLPIRNWAKTVKKKEVALTKDLLDAYMISSLKQLQTPENLTETIMLKYTSIVQHCISGASSLMPFFDGDLINVLESEFPRPLLPCTTMPKSVERLVAPGGTNLRRYVYEEIKKLALWMLEHRSNDTKNFSMIINTIKPLLLHNGIDPLQFTMRQTQHAMKKRILHDPLRGFAMTIETTVEETIAFSHQRRLMCRQVNRVTTTHKDALLLLVKLATSMYADTRIRAQQVLDMFLSQVPYSFRLIVDQVLDIIKNQKNVSHEEFKGALYILINGKRRAIVLKQDWETLLKIWPVMLRQQHSEKPSIIALFDVIVHTIAESFESFQVKFTLPESVMKSACRLLEDYEGNIHKALIGPPSAEDLITAKELENQTNEKNLKTFTDLCMSLYSTCIDSSLHWRHIDMAQSLLTLLFRRDLTVPDDIVVLFCRLLISETVRTRKSALTVITSWQKIVKIKAVKQLYPLRQIVPNTSPGAKWPIKYGIRKDNCQLVEDMQTIPQTPEEYNSTSYFTKWHIGWNTWPAEFKALAPPKNQKAANRSPDEFDPLEKKIYAIFFEPNFMDKLIKFYSLEEKKGNDSFVEMNYQLFYRCFRNFGFTVFALVQPHLDKLIASKKEGEQRLASEIVSGLILASKLWTYDKVHTIVQWLRPRLTKCFETMTDESESNWCTSLANVFSRIDIRQIFWLYEILTALVISSTDSGFHTTFRLRLLHSCVVQYEWRVPHLLRDLFRYCSTLISRNSQFLRGRIGAALASCTLHDMYGMYRDPDVNSIFIPLRINDLISMINREIKDSIWPEVLTGGYEQLKDIWTTPFVETLPRLVCDKQAVVLPPETVSRSTSVEPESMEEDIVSTASAASPSATGGKLDRKLSATTTSKSPARITRALKRNSTPPLPVGKIGKIGETGRKLEKAIVITLANSIYSAWSLASPNQLFTAYELLPLFSHFANDVVDDELRTTCEELVISEMGVTTVNENLADHILKIVHLTVEKSCTWKTRITVLRFLQNHYYQWAESTEPLKRHAGVLALSAVVTAAPYKVPSYMPDVLMVICKHVRDPQPIYATCKRTLNEFKRTHLDCWKDHKSQFNEDQLAILTNLLVSPNYYV</sequence>
<name>A0AC35FL34_9BILA</name>
<protein>
    <submittedName>
        <fullName evidence="2">Proteasome activator complex subunit 4</fullName>
    </submittedName>
</protein>
<organism evidence="1 2">
    <name type="scientific">Panagrolaimus sp. PS1159</name>
    <dbReference type="NCBI Taxonomy" id="55785"/>
    <lineage>
        <taxon>Eukaryota</taxon>
        <taxon>Metazoa</taxon>
        <taxon>Ecdysozoa</taxon>
        <taxon>Nematoda</taxon>
        <taxon>Chromadorea</taxon>
        <taxon>Rhabditida</taxon>
        <taxon>Tylenchina</taxon>
        <taxon>Panagrolaimomorpha</taxon>
        <taxon>Panagrolaimoidea</taxon>
        <taxon>Panagrolaimidae</taxon>
        <taxon>Panagrolaimus</taxon>
    </lineage>
</organism>
<evidence type="ECO:0000313" key="1">
    <source>
        <dbReference type="Proteomes" id="UP000887580"/>
    </source>
</evidence>
<dbReference type="WBParaSite" id="PS1159_v2.g18615.t1">
    <property type="protein sequence ID" value="PS1159_v2.g18615.t1"/>
    <property type="gene ID" value="PS1159_v2.g18615"/>
</dbReference>
<proteinExistence type="predicted"/>
<dbReference type="Proteomes" id="UP000887580">
    <property type="component" value="Unplaced"/>
</dbReference>
<evidence type="ECO:0000313" key="2">
    <source>
        <dbReference type="WBParaSite" id="PS1159_v2.g18615.t1"/>
    </source>
</evidence>